<dbReference type="GO" id="GO:0016740">
    <property type="term" value="F:transferase activity"/>
    <property type="evidence" value="ECO:0007669"/>
    <property type="project" value="UniProtKB-KW"/>
</dbReference>
<dbReference type="GO" id="GO:0004180">
    <property type="term" value="F:carboxypeptidase activity"/>
    <property type="evidence" value="ECO:0007669"/>
    <property type="project" value="UniProtKB-ARBA"/>
</dbReference>
<gene>
    <name evidence="9" type="ORF">HMPREF0663_12440</name>
</gene>
<evidence type="ECO:0000256" key="1">
    <source>
        <dbReference type="ARBA" id="ARBA00004752"/>
    </source>
</evidence>
<evidence type="ECO:0000256" key="5">
    <source>
        <dbReference type="ARBA" id="ARBA00022984"/>
    </source>
</evidence>
<dbReference type="InterPro" id="IPR038063">
    <property type="entry name" value="Transpep_catalytic_dom"/>
</dbReference>
<keyword evidence="10" id="KW-1185">Reference proteome</keyword>
<keyword evidence="4" id="KW-0133">Cell shape</keyword>
<feature type="domain" description="L,D-TPase catalytic" evidence="7">
    <location>
        <begin position="255"/>
        <end position="418"/>
    </location>
</feature>
<feature type="domain" description="L,D-transpeptidase scaffold" evidence="8">
    <location>
        <begin position="61"/>
        <end position="223"/>
    </location>
</feature>
<comment type="similarity">
    <text evidence="2">Belongs to the YkuD family.</text>
</comment>
<dbReference type="Pfam" id="PF20142">
    <property type="entry name" value="Scaffold"/>
    <property type="match status" value="1"/>
</dbReference>
<dbReference type="UniPathway" id="UPA00219"/>
<dbReference type="AlphaFoldDB" id="E7RT22"/>
<dbReference type="HOGENOM" id="CLU_020360_3_1_10"/>
<keyword evidence="3" id="KW-0808">Transferase</keyword>
<keyword evidence="5" id="KW-0573">Peptidoglycan synthesis</keyword>
<dbReference type="GO" id="GO:0071555">
    <property type="term" value="P:cell wall organization"/>
    <property type="evidence" value="ECO:0007669"/>
    <property type="project" value="UniProtKB-KW"/>
</dbReference>
<evidence type="ECO:0000256" key="2">
    <source>
        <dbReference type="ARBA" id="ARBA00005992"/>
    </source>
</evidence>
<name>E7RT22_9BACT</name>
<dbReference type="STRING" id="28134.SAMN05444288_0889"/>
<dbReference type="PANTHER" id="PTHR41533">
    <property type="entry name" value="L,D-TRANSPEPTIDASE HI_1667-RELATED"/>
    <property type="match status" value="1"/>
</dbReference>
<dbReference type="Pfam" id="PF03734">
    <property type="entry name" value="YkuD"/>
    <property type="match status" value="1"/>
</dbReference>
<sequence>MVYIVSACHKKVTNPNHDLTIEAFSEWKTAGYAIKSHRISAYLSRIGSMDKDTTWADYRTRAYYLSKGKFLWITRNGVDCRADSLLAFLKTVSEMGFSPRKFRAQTIEDDLTHLRSLNVDAAKYDINRLLARLEYNLTKAYLRYTAGQRFGFMNPKRIFNRLDVYEPDSLHKSFRGLYDIPMELAGKLFFEAALRKIGNDSVAQFLHEVQPQNPLYVSLLNRLKQCSTQTERIKMLCNMERCRWRLYDYPWRHRKYVLVNIPSFHLRAVDQDSVLEMKIGCGSLETKTPLLTSRIMRMDLNPQWVIPRSIVRKSIANHAGDSAYFASHRYYVRERKTIKRIPVSLVSRSMLNSSDYFVIQEGGEGNALGRIIFRFNNNFSVFLHYTSAPGVFEQSSRDVSHGCVRVEKPLDLAVFLLKNKDEKIIEKIRYSMTVDLGNQRDKGQRGVEFRPPVDKSKLIGSLKVEPEVPLFITYYTLYPDRYGQLEEFPDVYGYDRVIYNYLGNYTK</sequence>
<dbReference type="eggNOG" id="COG2989">
    <property type="taxonomic scope" value="Bacteria"/>
</dbReference>
<evidence type="ECO:0000256" key="6">
    <source>
        <dbReference type="ARBA" id="ARBA00023316"/>
    </source>
</evidence>
<accession>E7RT22</accession>
<evidence type="ECO:0000313" key="10">
    <source>
        <dbReference type="Proteomes" id="UP000005580"/>
    </source>
</evidence>
<evidence type="ECO:0000259" key="8">
    <source>
        <dbReference type="Pfam" id="PF20142"/>
    </source>
</evidence>
<dbReference type="GO" id="GO:0008360">
    <property type="term" value="P:regulation of cell shape"/>
    <property type="evidence" value="ECO:0007669"/>
    <property type="project" value="UniProtKB-KW"/>
</dbReference>
<dbReference type="EMBL" id="AEPE02000006">
    <property type="protein sequence ID" value="EFZ36373.1"/>
    <property type="molecule type" value="Genomic_DNA"/>
</dbReference>
<dbReference type="SUPFAM" id="SSF141523">
    <property type="entry name" value="L,D-transpeptidase catalytic domain-like"/>
    <property type="match status" value="1"/>
</dbReference>
<comment type="caution">
    <text evidence="9">The sequence shown here is derived from an EMBL/GenBank/DDBJ whole genome shotgun (WGS) entry which is preliminary data.</text>
</comment>
<dbReference type="CDD" id="cd16913">
    <property type="entry name" value="YkuD_like"/>
    <property type="match status" value="1"/>
</dbReference>
<reference evidence="9" key="1">
    <citation type="submission" date="2011-01" db="EMBL/GenBank/DDBJ databases">
        <authorList>
            <person name="Muzny D."/>
            <person name="Qin X."/>
            <person name="Buhay C."/>
            <person name="Dugan-Rocha S."/>
            <person name="Ding Y."/>
            <person name="Chen G."/>
            <person name="Hawes A."/>
            <person name="Holder M."/>
            <person name="Jhangiani S."/>
            <person name="Johnson A."/>
            <person name="Khan Z."/>
            <person name="Li Z."/>
            <person name="Liu W."/>
            <person name="Liu X."/>
            <person name="Perez L."/>
            <person name="Shen H."/>
            <person name="Wang Q."/>
            <person name="Watt J."/>
            <person name="Xi L."/>
            <person name="Xin Y."/>
            <person name="Zhou J."/>
            <person name="Deng J."/>
            <person name="Jiang H."/>
            <person name="Liu Y."/>
            <person name="Qu J."/>
            <person name="Song X.-Z."/>
            <person name="Zhang L."/>
            <person name="Villasana D."/>
            <person name="Johnson A."/>
            <person name="Liu J."/>
            <person name="Liyanage D."/>
            <person name="Lorensuhewa L."/>
            <person name="Robinson T."/>
            <person name="Song A."/>
            <person name="Song B.-B."/>
            <person name="Dinh H."/>
            <person name="Thornton R."/>
            <person name="Coyle M."/>
            <person name="Francisco L."/>
            <person name="Jackson L."/>
            <person name="Javaid M."/>
            <person name="Korchina V."/>
            <person name="Kovar C."/>
            <person name="Mata R."/>
            <person name="Mathew T."/>
            <person name="Ngo R."/>
            <person name="Nguyen L."/>
            <person name="Nguyen N."/>
            <person name="Okwuonu G."/>
            <person name="Ongeri F."/>
            <person name="Pham C."/>
            <person name="Simmons D."/>
            <person name="Wilczek-Boney K."/>
            <person name="Hale W."/>
            <person name="Jakkamsetti A."/>
            <person name="Pham P."/>
            <person name="Ruth R."/>
            <person name="San Lucas F."/>
            <person name="Warren J."/>
            <person name="Zhang J."/>
            <person name="Zhao Z."/>
            <person name="Zhou C."/>
            <person name="Zhu D."/>
            <person name="Lee S."/>
            <person name="Bess C."/>
            <person name="Blankenburg K."/>
            <person name="Forbes L."/>
            <person name="Fu Q."/>
            <person name="Gubbala S."/>
            <person name="Hirani K."/>
            <person name="Jayaseelan J.C."/>
            <person name="Lara F."/>
            <person name="Munidasa M."/>
            <person name="Palculict T."/>
            <person name="Patil S."/>
            <person name="Pu L.-L."/>
            <person name="Saada N."/>
            <person name="Tang L."/>
            <person name="Weissenberger G."/>
            <person name="Zhu Y."/>
            <person name="Hemphill L."/>
            <person name="Shang Y."/>
            <person name="Youmans B."/>
            <person name="Ayvaz T."/>
            <person name="Ross M."/>
            <person name="Santibanez J."/>
            <person name="Aqrawi P."/>
            <person name="Gross S."/>
            <person name="Joshi V."/>
            <person name="Fowler G."/>
            <person name="Nazareth L."/>
            <person name="Reid J."/>
            <person name="Worley K."/>
            <person name="Petrosino J."/>
            <person name="Highlander S."/>
            <person name="Gibbs R."/>
        </authorList>
    </citation>
    <scope>NUCLEOTIDE SEQUENCE [LARGE SCALE GENOMIC DNA]</scope>
    <source>
        <strain evidence="9">ATCC 33269</strain>
    </source>
</reference>
<protein>
    <submittedName>
        <fullName evidence="9">Uncharacterized protein</fullName>
    </submittedName>
</protein>
<evidence type="ECO:0000256" key="3">
    <source>
        <dbReference type="ARBA" id="ARBA00022679"/>
    </source>
</evidence>
<dbReference type="Gene3D" id="2.40.440.10">
    <property type="entry name" value="L,D-transpeptidase catalytic domain-like"/>
    <property type="match status" value="1"/>
</dbReference>
<organism evidence="9 10">
    <name type="scientific">Hoylesella oralis ATCC 33269</name>
    <dbReference type="NCBI Taxonomy" id="873533"/>
    <lineage>
        <taxon>Bacteria</taxon>
        <taxon>Pseudomonadati</taxon>
        <taxon>Bacteroidota</taxon>
        <taxon>Bacteroidia</taxon>
        <taxon>Bacteroidales</taxon>
        <taxon>Prevotellaceae</taxon>
        <taxon>Hoylesella</taxon>
    </lineage>
</organism>
<dbReference type="InterPro" id="IPR045380">
    <property type="entry name" value="LD_TPept_scaffold_dom"/>
</dbReference>
<evidence type="ECO:0000259" key="7">
    <source>
        <dbReference type="Pfam" id="PF03734"/>
    </source>
</evidence>
<comment type="pathway">
    <text evidence="1">Cell wall biogenesis; peptidoglycan biosynthesis.</text>
</comment>
<evidence type="ECO:0000256" key="4">
    <source>
        <dbReference type="ARBA" id="ARBA00022960"/>
    </source>
</evidence>
<dbReference type="Proteomes" id="UP000005580">
    <property type="component" value="Unassembled WGS sequence"/>
</dbReference>
<evidence type="ECO:0000313" key="9">
    <source>
        <dbReference type="EMBL" id="EFZ36373.1"/>
    </source>
</evidence>
<dbReference type="InterPro" id="IPR005490">
    <property type="entry name" value="LD_TPept_cat_dom"/>
</dbReference>
<proteinExistence type="inferred from homology"/>
<dbReference type="PANTHER" id="PTHR41533:SF2">
    <property type="entry name" value="BLR7131 PROTEIN"/>
    <property type="match status" value="1"/>
</dbReference>
<dbReference type="GO" id="GO:0009252">
    <property type="term" value="P:peptidoglycan biosynthetic process"/>
    <property type="evidence" value="ECO:0007669"/>
    <property type="project" value="UniProtKB-UniPathway"/>
</dbReference>
<dbReference type="InterPro" id="IPR052905">
    <property type="entry name" value="LD-transpeptidase_YkuD-like"/>
</dbReference>
<keyword evidence="6" id="KW-0961">Cell wall biogenesis/degradation</keyword>